<feature type="chain" id="PRO_5001704855" evidence="1">
    <location>
        <begin position="17"/>
        <end position="171"/>
    </location>
</feature>
<dbReference type="EMBL" id="KE560956">
    <property type="protein sequence ID" value="EPZ34443.1"/>
    <property type="molecule type" value="Genomic_DNA"/>
</dbReference>
<keyword evidence="1" id="KW-0732">Signal</keyword>
<dbReference type="Proteomes" id="UP000030755">
    <property type="component" value="Unassembled WGS sequence"/>
</dbReference>
<proteinExistence type="predicted"/>
<evidence type="ECO:0000256" key="1">
    <source>
        <dbReference type="SAM" id="SignalP"/>
    </source>
</evidence>
<sequence>MHLVLLFLALFTLSLAHPINIQIEFEAPVNSQRYVFEHSDDLKEIMDQLHQALLSCNTDSFFSKLDAKSCRHSYDKYKEQAEEAEKVYIKNDPTPYVKQMTKNVASFGKELKSLYQKYGRDFDFEIHEYDWSENSDELNKLVNKYYRGKANSGSNENDKSKDLTFYSLLSV</sequence>
<name>A0A075AVU2_ROZAC</name>
<dbReference type="AlphaFoldDB" id="A0A075AVU2"/>
<gene>
    <name evidence="2" type="ORF">O9G_005761</name>
</gene>
<dbReference type="HOGENOM" id="CLU_1574503_0_0_1"/>
<evidence type="ECO:0000313" key="3">
    <source>
        <dbReference type="Proteomes" id="UP000030755"/>
    </source>
</evidence>
<protein>
    <submittedName>
        <fullName evidence="2">Uncharacterized protein</fullName>
    </submittedName>
</protein>
<reference evidence="2 3" key="1">
    <citation type="journal article" date="2013" name="Curr. Biol.">
        <title>Shared signatures of parasitism and phylogenomics unite Cryptomycota and microsporidia.</title>
        <authorList>
            <person name="James T.Y."/>
            <person name="Pelin A."/>
            <person name="Bonen L."/>
            <person name="Ahrendt S."/>
            <person name="Sain D."/>
            <person name="Corradi N."/>
            <person name="Stajich J.E."/>
        </authorList>
    </citation>
    <scope>NUCLEOTIDE SEQUENCE [LARGE SCALE GENOMIC DNA]</scope>
    <source>
        <strain evidence="2 3">CSF55</strain>
    </source>
</reference>
<accession>A0A075AVU2</accession>
<evidence type="ECO:0000313" key="2">
    <source>
        <dbReference type="EMBL" id="EPZ34443.1"/>
    </source>
</evidence>
<organism evidence="2 3">
    <name type="scientific">Rozella allomycis (strain CSF55)</name>
    <dbReference type="NCBI Taxonomy" id="988480"/>
    <lineage>
        <taxon>Eukaryota</taxon>
        <taxon>Fungi</taxon>
        <taxon>Fungi incertae sedis</taxon>
        <taxon>Cryptomycota</taxon>
        <taxon>Cryptomycota incertae sedis</taxon>
        <taxon>Rozella</taxon>
    </lineage>
</organism>
<feature type="signal peptide" evidence="1">
    <location>
        <begin position="1"/>
        <end position="16"/>
    </location>
</feature>
<keyword evidence="3" id="KW-1185">Reference proteome</keyword>
<feature type="non-terminal residue" evidence="2">
    <location>
        <position position="171"/>
    </location>
</feature>